<proteinExistence type="predicted"/>
<sequence length="201" mass="22946">MEESMNYRGVIDTVLLHSLKADMLIADKLSFNLRPQRDYNGALERTFENFSPPPSTDSIRSNAKVQYCKKLLQVEDKIARPLKLIISSRSSSRERFQDDFSLEARSPESQKPKTRLFLMLSRTQQTARNPVKQLHRVAGWNEATSANSTPFQVLAAAQLRKPRRRIAPAVVRSSEIVGRYPKAVEKFEYEQRPPSTLGKLA</sequence>
<dbReference type="Proteomes" id="UP000053105">
    <property type="component" value="Unassembled WGS sequence"/>
</dbReference>
<keyword evidence="2" id="KW-1185">Reference proteome</keyword>
<reference evidence="1 2" key="1">
    <citation type="submission" date="2015-07" db="EMBL/GenBank/DDBJ databases">
        <title>The genome of Melipona quadrifasciata.</title>
        <authorList>
            <person name="Pan H."/>
            <person name="Kapheim K."/>
        </authorList>
    </citation>
    <scope>NUCLEOTIDE SEQUENCE [LARGE SCALE GENOMIC DNA]</scope>
    <source>
        <strain evidence="1">0111107301</strain>
        <tissue evidence="1">Whole body</tissue>
    </source>
</reference>
<accession>A0A0N1IT17</accession>
<protein>
    <submittedName>
        <fullName evidence="1">Uncharacterized protein</fullName>
    </submittedName>
</protein>
<organism evidence="1 2">
    <name type="scientific">Melipona quadrifasciata</name>
    <dbReference type="NCBI Taxonomy" id="166423"/>
    <lineage>
        <taxon>Eukaryota</taxon>
        <taxon>Metazoa</taxon>
        <taxon>Ecdysozoa</taxon>
        <taxon>Arthropoda</taxon>
        <taxon>Hexapoda</taxon>
        <taxon>Insecta</taxon>
        <taxon>Pterygota</taxon>
        <taxon>Neoptera</taxon>
        <taxon>Endopterygota</taxon>
        <taxon>Hymenoptera</taxon>
        <taxon>Apocrita</taxon>
        <taxon>Aculeata</taxon>
        <taxon>Apoidea</taxon>
        <taxon>Anthophila</taxon>
        <taxon>Apidae</taxon>
        <taxon>Melipona</taxon>
    </lineage>
</organism>
<name>A0A0N1IT17_9HYME</name>
<dbReference type="EMBL" id="KQ435922">
    <property type="protein sequence ID" value="KOX68628.1"/>
    <property type="molecule type" value="Genomic_DNA"/>
</dbReference>
<evidence type="ECO:0000313" key="1">
    <source>
        <dbReference type="EMBL" id="KOX68628.1"/>
    </source>
</evidence>
<evidence type="ECO:0000313" key="2">
    <source>
        <dbReference type="Proteomes" id="UP000053105"/>
    </source>
</evidence>
<gene>
    <name evidence="1" type="ORF">WN51_04114</name>
</gene>
<dbReference type="AlphaFoldDB" id="A0A0N1IT17"/>